<evidence type="ECO:0000256" key="5">
    <source>
        <dbReference type="ARBA" id="ARBA00022777"/>
    </source>
</evidence>
<dbReference type="InterPro" id="IPR050736">
    <property type="entry name" value="Sensor_HK_Regulatory"/>
</dbReference>
<dbReference type="CDD" id="cd00075">
    <property type="entry name" value="HATPase"/>
    <property type="match status" value="1"/>
</dbReference>
<dbReference type="SMART" id="SM00388">
    <property type="entry name" value="HisKA"/>
    <property type="match status" value="1"/>
</dbReference>
<keyword evidence="6" id="KW-0902">Two-component regulatory system</keyword>
<evidence type="ECO:0000256" key="1">
    <source>
        <dbReference type="ARBA" id="ARBA00000085"/>
    </source>
</evidence>
<reference evidence="9" key="1">
    <citation type="submission" date="2020-10" db="EMBL/GenBank/DDBJ databases">
        <title>Taxonomic study of unclassified bacteria belonging to the class Ktedonobacteria.</title>
        <authorList>
            <person name="Yabe S."/>
            <person name="Wang C.M."/>
            <person name="Zheng Y."/>
            <person name="Sakai Y."/>
            <person name="Cavaletti L."/>
            <person name="Monciardini P."/>
            <person name="Donadio S."/>
        </authorList>
    </citation>
    <scope>NUCLEOTIDE SEQUENCE</scope>
    <source>
        <strain evidence="9">SOSP1-1</strain>
    </source>
</reference>
<dbReference type="SUPFAM" id="SSF55781">
    <property type="entry name" value="GAF domain-like"/>
    <property type="match status" value="1"/>
</dbReference>
<comment type="catalytic activity">
    <reaction evidence="1">
        <text>ATP + protein L-histidine = ADP + protein N-phospho-L-histidine.</text>
        <dbReference type="EC" id="2.7.13.3"/>
    </reaction>
</comment>
<dbReference type="SMART" id="SM00387">
    <property type="entry name" value="HATPase_c"/>
    <property type="match status" value="1"/>
</dbReference>
<dbReference type="Gene3D" id="1.10.287.130">
    <property type="match status" value="1"/>
</dbReference>
<dbReference type="EMBL" id="BNJF01000001">
    <property type="protein sequence ID" value="GHO43491.1"/>
    <property type="molecule type" value="Genomic_DNA"/>
</dbReference>
<dbReference type="Proteomes" id="UP000612362">
    <property type="component" value="Unassembled WGS sequence"/>
</dbReference>
<comment type="caution">
    <text evidence="9">The sequence shown here is derived from an EMBL/GenBank/DDBJ whole genome shotgun (WGS) entry which is preliminary data.</text>
</comment>
<dbReference type="PANTHER" id="PTHR43711">
    <property type="entry name" value="TWO-COMPONENT HISTIDINE KINASE"/>
    <property type="match status" value="1"/>
</dbReference>
<organism evidence="9 10">
    <name type="scientific">Ktedonospora formicarum</name>
    <dbReference type="NCBI Taxonomy" id="2778364"/>
    <lineage>
        <taxon>Bacteria</taxon>
        <taxon>Bacillati</taxon>
        <taxon>Chloroflexota</taxon>
        <taxon>Ktedonobacteria</taxon>
        <taxon>Ktedonobacterales</taxon>
        <taxon>Ktedonobacteraceae</taxon>
        <taxon>Ktedonospora</taxon>
    </lineage>
</organism>
<gene>
    <name evidence="9" type="ORF">KSX_16540</name>
</gene>
<keyword evidence="3" id="KW-0597">Phosphoprotein</keyword>
<dbReference type="PANTHER" id="PTHR43711:SF1">
    <property type="entry name" value="HISTIDINE KINASE 1"/>
    <property type="match status" value="1"/>
</dbReference>
<evidence type="ECO:0000256" key="7">
    <source>
        <dbReference type="SAM" id="MobiDB-lite"/>
    </source>
</evidence>
<dbReference type="InterPro" id="IPR036890">
    <property type="entry name" value="HATPase_C_sf"/>
</dbReference>
<feature type="region of interest" description="Disordered" evidence="7">
    <location>
        <begin position="1"/>
        <end position="32"/>
    </location>
</feature>
<evidence type="ECO:0000259" key="8">
    <source>
        <dbReference type="PROSITE" id="PS50109"/>
    </source>
</evidence>
<dbReference type="InterPro" id="IPR005467">
    <property type="entry name" value="His_kinase_dom"/>
</dbReference>
<proteinExistence type="predicted"/>
<dbReference type="PROSITE" id="PS50109">
    <property type="entry name" value="HIS_KIN"/>
    <property type="match status" value="1"/>
</dbReference>
<dbReference type="InterPro" id="IPR036097">
    <property type="entry name" value="HisK_dim/P_sf"/>
</dbReference>
<dbReference type="SUPFAM" id="SSF47384">
    <property type="entry name" value="Homodimeric domain of signal transducing histidine kinase"/>
    <property type="match status" value="1"/>
</dbReference>
<name>A0A8J3HUG0_9CHLR</name>
<sequence length="460" mass="51014">MAQGKQWGQKSQEQGRRVTPAPLVSSGEAHNAEHRSLHGLRVLISMAEALIIESQGEGAIFSQSACAFQSSQSAAQLEHGLVELPLSMLDCDCVGVLLFDSETHLLHPTTIMSLTPDHELLWQNRLQNASLNALVGGEERVRQLYQNRILKPDTTLFSDQPSYKLIVPILHRQQLLGVLLIDYGAGKPVLSSDDESLLLCVAHLASLLVEREHAQHERDEAISALQDANAKLTMTNHIKSTFVSFASHDLRAALGSIQSLSETLLHRDLRPMEVKEVATDIRGNAFRLKSLINDMVELDNLVKDHICLEPYWFDLNALINEVVARMRQHTQRHTFQLQLARALPILWGDREKLLLVLVTMLDNAIRYSPEGGVITVTSDLEDQFVHVSVGDQGIGMPAEKLDEVFANTKRLPSDTGMADEHGFGLSLVREIVLLHGGKVWVESAPGVGSIFHFTLRTTSE</sequence>
<dbReference type="Pfam" id="PF02518">
    <property type="entry name" value="HATPase_c"/>
    <property type="match status" value="1"/>
</dbReference>
<dbReference type="Pfam" id="PF00512">
    <property type="entry name" value="HisKA"/>
    <property type="match status" value="1"/>
</dbReference>
<dbReference type="InterPro" id="IPR003594">
    <property type="entry name" value="HATPase_dom"/>
</dbReference>
<dbReference type="PRINTS" id="PR00344">
    <property type="entry name" value="BCTRLSENSOR"/>
</dbReference>
<dbReference type="Gene3D" id="3.30.450.40">
    <property type="match status" value="1"/>
</dbReference>
<dbReference type="Gene3D" id="3.30.565.10">
    <property type="entry name" value="Histidine kinase-like ATPase, C-terminal domain"/>
    <property type="match status" value="1"/>
</dbReference>
<evidence type="ECO:0000256" key="4">
    <source>
        <dbReference type="ARBA" id="ARBA00022679"/>
    </source>
</evidence>
<evidence type="ECO:0000256" key="2">
    <source>
        <dbReference type="ARBA" id="ARBA00012438"/>
    </source>
</evidence>
<evidence type="ECO:0000256" key="3">
    <source>
        <dbReference type="ARBA" id="ARBA00022553"/>
    </source>
</evidence>
<dbReference type="SUPFAM" id="SSF55874">
    <property type="entry name" value="ATPase domain of HSP90 chaperone/DNA topoisomerase II/histidine kinase"/>
    <property type="match status" value="1"/>
</dbReference>
<protein>
    <recommendedName>
        <fullName evidence="2">histidine kinase</fullName>
        <ecNumber evidence="2">2.7.13.3</ecNumber>
    </recommendedName>
</protein>
<dbReference type="CDD" id="cd00082">
    <property type="entry name" value="HisKA"/>
    <property type="match status" value="1"/>
</dbReference>
<keyword evidence="5" id="KW-0418">Kinase</keyword>
<dbReference type="InterPro" id="IPR029016">
    <property type="entry name" value="GAF-like_dom_sf"/>
</dbReference>
<dbReference type="InterPro" id="IPR003661">
    <property type="entry name" value="HisK_dim/P_dom"/>
</dbReference>
<evidence type="ECO:0000256" key="6">
    <source>
        <dbReference type="ARBA" id="ARBA00023012"/>
    </source>
</evidence>
<accession>A0A8J3HUG0</accession>
<dbReference type="FunFam" id="3.30.565.10:FF:000006">
    <property type="entry name" value="Sensor histidine kinase WalK"/>
    <property type="match status" value="1"/>
</dbReference>
<feature type="domain" description="Histidine kinase" evidence="8">
    <location>
        <begin position="245"/>
        <end position="459"/>
    </location>
</feature>
<feature type="compositionally biased region" description="Polar residues" evidence="7">
    <location>
        <begin position="1"/>
        <end position="12"/>
    </location>
</feature>
<keyword evidence="4" id="KW-0808">Transferase</keyword>
<dbReference type="GO" id="GO:0000155">
    <property type="term" value="F:phosphorelay sensor kinase activity"/>
    <property type="evidence" value="ECO:0007669"/>
    <property type="project" value="InterPro"/>
</dbReference>
<dbReference type="InterPro" id="IPR004358">
    <property type="entry name" value="Sig_transdc_His_kin-like_C"/>
</dbReference>
<evidence type="ECO:0000313" key="10">
    <source>
        <dbReference type="Proteomes" id="UP000612362"/>
    </source>
</evidence>
<keyword evidence="10" id="KW-1185">Reference proteome</keyword>
<dbReference type="EC" id="2.7.13.3" evidence="2"/>
<dbReference type="RefSeq" id="WP_220192962.1">
    <property type="nucleotide sequence ID" value="NZ_BNJF01000001.1"/>
</dbReference>
<dbReference type="AlphaFoldDB" id="A0A8J3HUG0"/>
<evidence type="ECO:0000313" key="9">
    <source>
        <dbReference type="EMBL" id="GHO43491.1"/>
    </source>
</evidence>